<dbReference type="HOGENOM" id="CLU_2315358_0_0_9"/>
<dbReference type="eggNOG" id="ENOG50327MQ">
    <property type="taxonomic scope" value="Bacteria"/>
</dbReference>
<proteinExistence type="predicted"/>
<dbReference type="RefSeq" id="WP_015614851.1">
    <property type="nucleotide sequence ID" value="NC_021182.1"/>
</dbReference>
<dbReference type="EMBL" id="CP003261">
    <property type="protein sequence ID" value="AGK96532.1"/>
    <property type="molecule type" value="Genomic_DNA"/>
</dbReference>
<reference evidence="1 2" key="1">
    <citation type="submission" date="2012-01" db="EMBL/GenBank/DDBJ databases">
        <title>Complete sequence of chromosome of Clostridium pasteurianum BC1.</title>
        <authorList>
            <consortium name="US DOE Joint Genome Institute"/>
            <person name="Lucas S."/>
            <person name="Han J."/>
            <person name="Lapidus A."/>
            <person name="Cheng J.-F."/>
            <person name="Goodwin L."/>
            <person name="Pitluck S."/>
            <person name="Peters L."/>
            <person name="Mikhailova N."/>
            <person name="Teshima H."/>
            <person name="Detter J.C."/>
            <person name="Han C."/>
            <person name="Tapia R."/>
            <person name="Land M."/>
            <person name="Hauser L."/>
            <person name="Kyrpides N."/>
            <person name="Ivanova N."/>
            <person name="Pagani I."/>
            <person name="Dunn J."/>
            <person name="Taghavi S."/>
            <person name="Francis A."/>
            <person name="van der Lelie D."/>
            <person name="Woyke T."/>
        </authorList>
    </citation>
    <scope>NUCLEOTIDE SEQUENCE [LARGE SCALE GENOMIC DNA]</scope>
    <source>
        <strain evidence="1 2">BC1</strain>
    </source>
</reference>
<gene>
    <name evidence="1" type="ORF">Clopa_1606</name>
</gene>
<accession>R4K0D2</accession>
<dbReference type="OrthoDB" id="1911115at2"/>
<dbReference type="PATRIC" id="fig|86416.3.peg.1581"/>
<name>R4K0D2_CLOPA</name>
<evidence type="ECO:0000313" key="2">
    <source>
        <dbReference type="Proteomes" id="UP000013523"/>
    </source>
</evidence>
<dbReference type="AlphaFoldDB" id="R4K0D2"/>
<organism evidence="1 2">
    <name type="scientific">Clostridium pasteurianum BC1</name>
    <dbReference type="NCBI Taxonomy" id="86416"/>
    <lineage>
        <taxon>Bacteria</taxon>
        <taxon>Bacillati</taxon>
        <taxon>Bacillota</taxon>
        <taxon>Clostridia</taxon>
        <taxon>Eubacteriales</taxon>
        <taxon>Clostridiaceae</taxon>
        <taxon>Clostridium</taxon>
    </lineage>
</organism>
<evidence type="ECO:0000313" key="1">
    <source>
        <dbReference type="EMBL" id="AGK96532.1"/>
    </source>
</evidence>
<sequence>MEIPILIKNSKVDYKEANMDELIRNVREHCNNLDKLSREEFTENEQVLSSQTLYLIQDCIQILKYLKDNEYNIDIDLQIYNYEIRDYKKAGKVALSWLEDGKA</sequence>
<dbReference type="KEGG" id="cpas:Clopa_1606"/>
<keyword evidence="2" id="KW-1185">Reference proteome</keyword>
<dbReference type="Proteomes" id="UP000013523">
    <property type="component" value="Chromosome"/>
</dbReference>
<protein>
    <submittedName>
        <fullName evidence="1">Uncharacterized protein</fullName>
    </submittedName>
</protein>